<evidence type="ECO:0000256" key="5">
    <source>
        <dbReference type="ARBA" id="ARBA00023167"/>
    </source>
</evidence>
<evidence type="ECO:0000256" key="6">
    <source>
        <dbReference type="ARBA" id="ARBA00051441"/>
    </source>
</evidence>
<comment type="caution">
    <text evidence="14">The sequence shown here is derived from an EMBL/GenBank/DDBJ whole genome shotgun (WGS) entry which is preliminary data.</text>
</comment>
<feature type="region of interest" description="Disordered" evidence="13">
    <location>
        <begin position="104"/>
        <end position="155"/>
    </location>
</feature>
<evidence type="ECO:0000256" key="1">
    <source>
        <dbReference type="ARBA" id="ARBA00001933"/>
    </source>
</evidence>
<evidence type="ECO:0000256" key="3">
    <source>
        <dbReference type="ARBA" id="ARBA00022679"/>
    </source>
</evidence>
<evidence type="ECO:0000256" key="13">
    <source>
        <dbReference type="SAM" id="MobiDB-lite"/>
    </source>
</evidence>
<dbReference type="InterPro" id="IPR015424">
    <property type="entry name" value="PyrdxlP-dep_Trfase"/>
</dbReference>
<dbReference type="FunFam" id="3.40.640.10:FF:000111">
    <property type="entry name" value="Cystathionine gamma-synthase"/>
    <property type="match status" value="1"/>
</dbReference>
<keyword evidence="15" id="KW-1185">Reference proteome</keyword>
<dbReference type="InterPro" id="IPR000277">
    <property type="entry name" value="Cys/Met-Metab_PyrdxlP-dep_enz"/>
</dbReference>
<dbReference type="EMBL" id="JAVRRJ010000008">
    <property type="protein sequence ID" value="KAK5082435.1"/>
    <property type="molecule type" value="Genomic_DNA"/>
</dbReference>
<dbReference type="GO" id="GO:0019346">
    <property type="term" value="P:transsulfuration"/>
    <property type="evidence" value="ECO:0007669"/>
    <property type="project" value="InterPro"/>
</dbReference>
<evidence type="ECO:0000256" key="7">
    <source>
        <dbReference type="ARBA" id="ARBA00058439"/>
    </source>
</evidence>
<name>A0AAN7Y980_9EURO</name>
<dbReference type="Pfam" id="PF01053">
    <property type="entry name" value="Cys_Met_Meta_PP"/>
    <property type="match status" value="1"/>
</dbReference>
<dbReference type="GO" id="GO:0003962">
    <property type="term" value="F:cystathionine gamma-synthase activity"/>
    <property type="evidence" value="ECO:0007669"/>
    <property type="project" value="UniProtKB-EC"/>
</dbReference>
<evidence type="ECO:0000256" key="11">
    <source>
        <dbReference type="ARBA" id="ARBA00083849"/>
    </source>
</evidence>
<dbReference type="Gene3D" id="3.90.1150.10">
    <property type="entry name" value="Aspartate Aminotransferase, domain 1"/>
    <property type="match status" value="1"/>
</dbReference>
<dbReference type="PROSITE" id="PS00868">
    <property type="entry name" value="CYS_MET_METAB_PP"/>
    <property type="match status" value="1"/>
</dbReference>
<evidence type="ECO:0000313" key="14">
    <source>
        <dbReference type="EMBL" id="KAK5082435.1"/>
    </source>
</evidence>
<accession>A0AAN7Y980</accession>
<gene>
    <name evidence="14" type="primary">STR2</name>
    <name evidence="14" type="ORF">LTR05_007582</name>
</gene>
<dbReference type="PANTHER" id="PTHR42699">
    <property type="match status" value="1"/>
</dbReference>
<evidence type="ECO:0000256" key="10">
    <source>
        <dbReference type="ARBA" id="ARBA00066530"/>
    </source>
</evidence>
<dbReference type="InterPro" id="IPR051750">
    <property type="entry name" value="Trans-sulfuration_enzymes"/>
</dbReference>
<keyword evidence="3 14" id="KW-0808">Transferase</keyword>
<keyword evidence="2" id="KW-0028">Amino-acid biosynthesis</keyword>
<evidence type="ECO:0000256" key="8">
    <source>
        <dbReference type="ARBA" id="ARBA00060510"/>
    </source>
</evidence>
<evidence type="ECO:0000256" key="4">
    <source>
        <dbReference type="ARBA" id="ARBA00022898"/>
    </source>
</evidence>
<evidence type="ECO:0000256" key="9">
    <source>
        <dbReference type="ARBA" id="ARBA00061376"/>
    </source>
</evidence>
<comment type="catalytic activity">
    <reaction evidence="6">
        <text>O-succinyl-L-homoserine + L-cysteine = L,L-cystathionine + succinate + H(+)</text>
        <dbReference type="Rhea" id="RHEA:20397"/>
        <dbReference type="ChEBI" id="CHEBI:15378"/>
        <dbReference type="ChEBI" id="CHEBI:30031"/>
        <dbReference type="ChEBI" id="CHEBI:35235"/>
        <dbReference type="ChEBI" id="CHEBI:57661"/>
        <dbReference type="ChEBI" id="CHEBI:58161"/>
        <dbReference type="EC" id="2.5.1.48"/>
    </reaction>
</comment>
<comment type="pathway">
    <text evidence="8">Amino-acid biosynthesis; L-methionine biosynthesis via de novo pathway; L-cystathionine from O-succinyl-L-homoserine: step 1/1.</text>
</comment>
<reference evidence="14 15" key="1">
    <citation type="submission" date="2023-08" db="EMBL/GenBank/DDBJ databases">
        <title>Black Yeasts Isolated from many extreme environments.</title>
        <authorList>
            <person name="Coleine C."/>
            <person name="Stajich J.E."/>
            <person name="Selbmann L."/>
        </authorList>
    </citation>
    <scope>NUCLEOTIDE SEQUENCE [LARGE SCALE GENOMIC DNA]</scope>
    <source>
        <strain evidence="14 15">CCFEE 5910</strain>
    </source>
</reference>
<dbReference type="GO" id="GO:0030170">
    <property type="term" value="F:pyridoxal phosphate binding"/>
    <property type="evidence" value="ECO:0007669"/>
    <property type="project" value="InterPro"/>
</dbReference>
<dbReference type="PANTHER" id="PTHR42699:SF1">
    <property type="entry name" value="CYSTATHIONINE GAMMA-SYNTHASE-RELATED"/>
    <property type="match status" value="1"/>
</dbReference>
<comment type="cofactor">
    <cofactor evidence="1 12">
        <name>pyridoxal 5'-phosphate</name>
        <dbReference type="ChEBI" id="CHEBI:597326"/>
    </cofactor>
</comment>
<evidence type="ECO:0000256" key="2">
    <source>
        <dbReference type="ARBA" id="ARBA00022605"/>
    </source>
</evidence>
<keyword evidence="4 12" id="KW-0663">Pyridoxal phosphate</keyword>
<dbReference type="EC" id="2.5.1.48" evidence="10"/>
<dbReference type="AlphaFoldDB" id="A0AAN7Y980"/>
<comment type="function">
    <text evidence="7">Catalyzes the formation of L-cystathionine from O-succinyl-L-homoserine (OSHS) and L-cysteine, via a gamma-replacement reaction. In the absence of thiol, catalyzes gamma-elimination to form 2-oxobutanoate, succinate and ammonia.</text>
</comment>
<dbReference type="InterPro" id="IPR054542">
    <property type="entry name" value="Cys_met_metab_PP"/>
</dbReference>
<dbReference type="InterPro" id="IPR015421">
    <property type="entry name" value="PyrdxlP-dep_Trfase_major"/>
</dbReference>
<protein>
    <recommendedName>
        <fullName evidence="10">cystathionine gamma-synthase</fullName>
        <ecNumber evidence="10">2.5.1.48</ecNumber>
    </recommendedName>
    <alternativeName>
        <fullName evidence="11">O-succinylhomoserine (thiol)-lyase</fullName>
    </alternativeName>
</protein>
<evidence type="ECO:0000256" key="12">
    <source>
        <dbReference type="RuleBase" id="RU362118"/>
    </source>
</evidence>
<proteinExistence type="inferred from homology"/>
<sequence>MIAPVGQPVPDTPHAVSVSLPTWKANVGYEEGEDWVISAMQTGYPRFFVHLTIQELEREVLSQYGKEGERVTLFPSRRAARRCYDFFRDKRPELDGVRLLHLEPDDSKGKAVGPQNSSHHDLFSKGPKRYQRGASQHSFSYPDELPATNGAKTNGHAESQDFAQFVEERFGRNLNAQLATKAKLAVRRRIAGCLTTNVELEDGLEASNSDQKQEEQQLDVPEARLRNVSESDVYLYPTGMSSIFEAHQSAMAISQKRTGQRLRSICFGFPYIDTLKVLEKWGPGALFYGKGVEEDLDDLERRLESGERFASLFTEFPSNPLLRSPDLARIRQLADKYDFAVVIDETVGNYININVLPYADIIVSSLTKIFSGDSNVMGGSLVLNSKSNLYSDFKQQFDQQYEDDYWAVDAIFMERNSRDYIGRIIRINTNAEIMTNELQKSSLVKEVYYPALVPSRKYYDACKTTDGGYGGLFSVTFHNPEHAHQFFDNLQIQKGPSLGTNFTLSCPFVLIAHYNELDWARSMGVDPDLVRVSVGLEDAEELKRICRNALVDIQ</sequence>
<organism evidence="14 15">
    <name type="scientific">Lithohypha guttulata</name>
    <dbReference type="NCBI Taxonomy" id="1690604"/>
    <lineage>
        <taxon>Eukaryota</taxon>
        <taxon>Fungi</taxon>
        <taxon>Dikarya</taxon>
        <taxon>Ascomycota</taxon>
        <taxon>Pezizomycotina</taxon>
        <taxon>Eurotiomycetes</taxon>
        <taxon>Chaetothyriomycetidae</taxon>
        <taxon>Chaetothyriales</taxon>
        <taxon>Trichomeriaceae</taxon>
        <taxon>Lithohypha</taxon>
    </lineage>
</organism>
<evidence type="ECO:0000313" key="15">
    <source>
        <dbReference type="Proteomes" id="UP001309876"/>
    </source>
</evidence>
<comment type="similarity">
    <text evidence="9">Belongs to the trans-sulfuration enzymes family. MET7 subfamily.</text>
</comment>
<dbReference type="InterPro" id="IPR015422">
    <property type="entry name" value="PyrdxlP-dep_Trfase_small"/>
</dbReference>
<dbReference type="SUPFAM" id="SSF53383">
    <property type="entry name" value="PLP-dependent transferases"/>
    <property type="match status" value="1"/>
</dbReference>
<dbReference type="GO" id="GO:0009086">
    <property type="term" value="P:methionine biosynthetic process"/>
    <property type="evidence" value="ECO:0007669"/>
    <property type="project" value="UniProtKB-KW"/>
</dbReference>
<keyword evidence="5" id="KW-0486">Methionine biosynthesis</keyword>
<dbReference type="Gene3D" id="3.40.640.10">
    <property type="entry name" value="Type I PLP-dependent aspartate aminotransferase-like (Major domain)"/>
    <property type="match status" value="1"/>
</dbReference>
<dbReference type="Proteomes" id="UP001309876">
    <property type="component" value="Unassembled WGS sequence"/>
</dbReference>
<dbReference type="FunFam" id="3.90.1150.10:FF:000063">
    <property type="entry name" value="Probable cystathionine gamma-synthase"/>
    <property type="match status" value="1"/>
</dbReference>